<dbReference type="InterPro" id="IPR029033">
    <property type="entry name" value="His_PPase_superfam"/>
</dbReference>
<reference evidence="1 2" key="1">
    <citation type="journal article" date="2020" name="Sci. Rep.">
        <title>A novel cyanobacterial geosmin producer, revising GeoA distribution and dispersion patterns in Bacteria.</title>
        <authorList>
            <person name="Churro C."/>
            <person name="Semedo-Aguiar A.P."/>
            <person name="Silva A.D."/>
            <person name="Pereira-Leal J.B."/>
            <person name="Leite R.B."/>
        </authorList>
    </citation>
    <scope>NUCLEOTIDE SEQUENCE [LARGE SCALE GENOMIC DNA]</scope>
    <source>
        <strain evidence="1 2">IPMA8</strain>
    </source>
</reference>
<organism evidence="1 2">
    <name type="scientific">Microcoleus asticus IPMA8</name>
    <dbReference type="NCBI Taxonomy" id="2563858"/>
    <lineage>
        <taxon>Bacteria</taxon>
        <taxon>Bacillati</taxon>
        <taxon>Cyanobacteriota</taxon>
        <taxon>Cyanophyceae</taxon>
        <taxon>Oscillatoriophycideae</taxon>
        <taxon>Oscillatoriales</taxon>
        <taxon>Microcoleaceae</taxon>
        <taxon>Microcoleus</taxon>
        <taxon>Microcoleus asticus</taxon>
    </lineage>
</organism>
<dbReference type="Gene3D" id="3.40.50.1240">
    <property type="entry name" value="Phosphoglycerate mutase-like"/>
    <property type="match status" value="1"/>
</dbReference>
<gene>
    <name evidence="1" type="ORF">E5S67_02081</name>
</gene>
<dbReference type="Pfam" id="PF00300">
    <property type="entry name" value="His_Phos_1"/>
    <property type="match status" value="1"/>
</dbReference>
<dbReference type="RefSeq" id="WP_172186967.1">
    <property type="nucleotide sequence ID" value="NZ_CAWPPK010000224.1"/>
</dbReference>
<proteinExistence type="predicted"/>
<evidence type="ECO:0000313" key="1">
    <source>
        <dbReference type="EMBL" id="NQE34357.1"/>
    </source>
</evidence>
<evidence type="ECO:0000313" key="2">
    <source>
        <dbReference type="Proteomes" id="UP000702425"/>
    </source>
</evidence>
<protein>
    <recommendedName>
        <fullName evidence="3">Histidine phosphatase family protein</fullName>
    </recommendedName>
</protein>
<dbReference type="InterPro" id="IPR013078">
    <property type="entry name" value="His_Pase_superF_clade-1"/>
</dbReference>
<name>A0ABX2CVB6_9CYAN</name>
<keyword evidence="2" id="KW-1185">Reference proteome</keyword>
<dbReference type="EMBL" id="SRRZ01000030">
    <property type="protein sequence ID" value="NQE34357.1"/>
    <property type="molecule type" value="Genomic_DNA"/>
</dbReference>
<sequence>MAARIYLNWKGFFGLLALVLSIGLITATATSDAATNAQTQAGWQLLQRGETGLVVAMRHAIAPGTGDPANFNLGDCSTQRNLSAQGRTQAKQIGAEFRNRNIKVARVLSSQWCRCLETAKLTNLGKVEPLPALNSFFSDSSKEARQTAILRKLILDNRNTKGAIILVTHQVNITAITDIVPQSGEAVILRGSGQGKIEIVGRIGGF</sequence>
<comment type="caution">
    <text evidence="1">The sequence shown here is derived from an EMBL/GenBank/DDBJ whole genome shotgun (WGS) entry which is preliminary data.</text>
</comment>
<accession>A0ABX2CVB6</accession>
<evidence type="ECO:0008006" key="3">
    <source>
        <dbReference type="Google" id="ProtNLM"/>
    </source>
</evidence>
<dbReference type="CDD" id="cd07040">
    <property type="entry name" value="HP"/>
    <property type="match status" value="1"/>
</dbReference>
<dbReference type="SUPFAM" id="SSF53254">
    <property type="entry name" value="Phosphoglycerate mutase-like"/>
    <property type="match status" value="1"/>
</dbReference>
<dbReference type="Proteomes" id="UP000702425">
    <property type="component" value="Unassembled WGS sequence"/>
</dbReference>